<feature type="chain" id="PRO_5041129096" evidence="2">
    <location>
        <begin position="19"/>
        <end position="152"/>
    </location>
</feature>
<name>A0A497VG50_9FLAO</name>
<proteinExistence type="predicted"/>
<dbReference type="Pfam" id="PF13098">
    <property type="entry name" value="Thioredoxin_2"/>
    <property type="match status" value="1"/>
</dbReference>
<protein>
    <submittedName>
        <fullName evidence="5">Thioredoxin-like protein</fullName>
    </submittedName>
</protein>
<dbReference type="SUPFAM" id="SSF52833">
    <property type="entry name" value="Thioredoxin-like"/>
    <property type="match status" value="1"/>
</dbReference>
<evidence type="ECO:0000256" key="1">
    <source>
        <dbReference type="ARBA" id="ARBA00022729"/>
    </source>
</evidence>
<evidence type="ECO:0000259" key="3">
    <source>
        <dbReference type="Pfam" id="PF13098"/>
    </source>
</evidence>
<dbReference type="Gene3D" id="3.40.30.10">
    <property type="entry name" value="Glutaredoxin"/>
    <property type="match status" value="1"/>
</dbReference>
<reference evidence="4 6" key="1">
    <citation type="submission" date="2017-12" db="EMBL/GenBank/DDBJ databases">
        <title>Genomic Encyclopedia of Type Strains, Phase III (KMG-III): the genomes of soil and plant-associated and newly described type strains.</title>
        <authorList>
            <person name="Whitman W."/>
        </authorList>
    </citation>
    <scope>NUCLEOTIDE SEQUENCE [LARGE SCALE GENOMIC DNA]</scope>
    <source>
        <strain evidence="4 6">IP-10</strain>
    </source>
</reference>
<dbReference type="EMBL" id="RCCB01000010">
    <property type="protein sequence ID" value="RLJ35703.1"/>
    <property type="molecule type" value="Genomic_DNA"/>
</dbReference>
<dbReference type="Proteomes" id="UP000275027">
    <property type="component" value="Unassembled WGS sequence"/>
</dbReference>
<keyword evidence="1 2" id="KW-0732">Signal</keyword>
<dbReference type="InterPro" id="IPR036249">
    <property type="entry name" value="Thioredoxin-like_sf"/>
</dbReference>
<keyword evidence="6" id="KW-1185">Reference proteome</keyword>
<dbReference type="PANTHER" id="PTHR15337:SF11">
    <property type="entry name" value="THIOREDOXIN DOMAIN-CONTAINING PROTEIN"/>
    <property type="match status" value="1"/>
</dbReference>
<dbReference type="AlphaFoldDB" id="A0A497VG50"/>
<evidence type="ECO:0000256" key="2">
    <source>
        <dbReference type="SAM" id="SignalP"/>
    </source>
</evidence>
<gene>
    <name evidence="4" type="ORF">B0G92_0421</name>
    <name evidence="5" type="ORF">CLV50_1085</name>
</gene>
<organism evidence="5 7">
    <name type="scientific">Flavobacterium lindanitolerans</name>
    <dbReference type="NCBI Taxonomy" id="428988"/>
    <lineage>
        <taxon>Bacteria</taxon>
        <taxon>Pseudomonadati</taxon>
        <taxon>Bacteroidota</taxon>
        <taxon>Flavobacteriia</taxon>
        <taxon>Flavobacteriales</taxon>
        <taxon>Flavobacteriaceae</taxon>
        <taxon>Flavobacterium</taxon>
    </lineage>
</organism>
<feature type="domain" description="Thioredoxin-like fold" evidence="3">
    <location>
        <begin position="32"/>
        <end position="148"/>
    </location>
</feature>
<dbReference type="InterPro" id="IPR012336">
    <property type="entry name" value="Thioredoxin-like_fold"/>
</dbReference>
<feature type="signal peptide" evidence="2">
    <location>
        <begin position="1"/>
        <end position="18"/>
    </location>
</feature>
<evidence type="ECO:0000313" key="4">
    <source>
        <dbReference type="EMBL" id="PKW28794.1"/>
    </source>
</evidence>
<sequence>MKKWLLILALVTAVPTFAQLKTHTFEEAEKLAAATSKPYVIFIHTDWCKFCKMMENTTFKNKELITALNQNFYFISFDAEDKKEIFFNGTVFKFKPKGNNSGVHELATALAEKNGNTAYPSIVILNSDYSIAAQLQSYINAKDLLQMLRKIR</sequence>
<dbReference type="Proteomes" id="UP000233767">
    <property type="component" value="Unassembled WGS sequence"/>
</dbReference>
<dbReference type="InterPro" id="IPR051099">
    <property type="entry name" value="AGR/TXD"/>
</dbReference>
<reference evidence="5 7" key="2">
    <citation type="submission" date="2018-10" db="EMBL/GenBank/DDBJ databases">
        <title>Genomic Encyclopedia of Archaeal and Bacterial Type Strains, Phase II (KMG-II): from individual species to whole genera.</title>
        <authorList>
            <person name="Goeker M."/>
        </authorList>
    </citation>
    <scope>NUCLEOTIDE SEQUENCE [LARGE SCALE GENOMIC DNA]</scope>
    <source>
        <strain evidence="5 7">DSM 21886</strain>
    </source>
</reference>
<evidence type="ECO:0000313" key="7">
    <source>
        <dbReference type="Proteomes" id="UP000275027"/>
    </source>
</evidence>
<dbReference type="EMBL" id="PJND01000007">
    <property type="protein sequence ID" value="PKW28794.1"/>
    <property type="molecule type" value="Genomic_DNA"/>
</dbReference>
<accession>A0A497VG50</accession>
<comment type="caution">
    <text evidence="5">The sequence shown here is derived from an EMBL/GenBank/DDBJ whole genome shotgun (WGS) entry which is preliminary data.</text>
</comment>
<dbReference type="RefSeq" id="WP_101470923.1">
    <property type="nucleotide sequence ID" value="NZ_PJND01000007.1"/>
</dbReference>
<evidence type="ECO:0000313" key="5">
    <source>
        <dbReference type="EMBL" id="RLJ35703.1"/>
    </source>
</evidence>
<evidence type="ECO:0000313" key="6">
    <source>
        <dbReference type="Proteomes" id="UP000233767"/>
    </source>
</evidence>
<dbReference type="PANTHER" id="PTHR15337">
    <property type="entry name" value="ANTERIOR GRADIENT PROTEIN-RELATED"/>
    <property type="match status" value="1"/>
</dbReference>